<dbReference type="RefSeq" id="WP_057955387.1">
    <property type="nucleotide sequence ID" value="NZ_KQ556878.1"/>
</dbReference>
<evidence type="ECO:0000313" key="4">
    <source>
        <dbReference type="EMBL" id="KRT58420.1"/>
    </source>
</evidence>
<dbReference type="EMBL" id="LDXT01000057">
    <property type="protein sequence ID" value="KRT56331.1"/>
    <property type="molecule type" value="Genomic_DNA"/>
</dbReference>
<proteinExistence type="predicted"/>
<evidence type="ECO:0000313" key="5">
    <source>
        <dbReference type="Proteomes" id="UP000051276"/>
    </source>
</evidence>
<dbReference type="InterPro" id="IPR036680">
    <property type="entry name" value="SPOR-like_sf"/>
</dbReference>
<feature type="compositionally biased region" description="Low complexity" evidence="1">
    <location>
        <begin position="117"/>
        <end position="138"/>
    </location>
</feature>
<gene>
    <name evidence="3" type="ORF">Ga0074115_14013</name>
    <name evidence="4" type="ORF">Ga0076813_13478</name>
</gene>
<feature type="domain" description="SPOR" evidence="2">
    <location>
        <begin position="142"/>
        <end position="220"/>
    </location>
</feature>
<dbReference type="InterPro" id="IPR007730">
    <property type="entry name" value="SPOR-like_dom"/>
</dbReference>
<evidence type="ECO:0000259" key="2">
    <source>
        <dbReference type="PROSITE" id="PS51724"/>
    </source>
</evidence>
<dbReference type="OrthoDB" id="5574029at2"/>
<protein>
    <submittedName>
        <fullName evidence="3 4">Sporulation related domain</fullName>
    </submittedName>
</protein>
<reference evidence="5 6" key="1">
    <citation type="submission" date="2015-11" db="EMBL/GenBank/DDBJ databases">
        <title>The genome of Candidatus Endoriftia persephone in Ridgeia piscesae and population structure of the North Eastern Pacific vestimentiferan symbionts.</title>
        <authorList>
            <person name="Perez M."/>
            <person name="Juniper K.S."/>
        </authorList>
    </citation>
    <scope>NUCLEOTIDE SEQUENCE [LARGE SCALE GENOMIC DNA]</scope>
    <source>
        <strain evidence="4">Ind10</strain>
        <strain evidence="3">Ind11</strain>
    </source>
</reference>
<organism evidence="3 6">
    <name type="scientific">endosymbiont of Ridgeia piscesae</name>
    <dbReference type="NCBI Taxonomy" id="54398"/>
    <lineage>
        <taxon>Bacteria</taxon>
        <taxon>Pseudomonadati</taxon>
        <taxon>Pseudomonadota</taxon>
        <taxon>Gammaproteobacteria</taxon>
        <taxon>sulfur-oxidizing symbionts</taxon>
    </lineage>
</organism>
<evidence type="ECO:0000256" key="1">
    <source>
        <dbReference type="SAM" id="MobiDB-lite"/>
    </source>
</evidence>
<keyword evidence="6" id="KW-1185">Reference proteome</keyword>
<sequence>MTRWLFFILLLANIGALIWGYPRMVSDPAPERGAAALGNLMLLSELQEVTEPETGRPVESLDPPAELLPESEPSELAAVDKDEEVEAAQPPVATVESEPLAEGAVPSPVAEPQVPFAPVAPETPTLAAPAPEQKTPETPSAPPPPALVCMSVGPLNLQSEAEKLRLQLLAKGVKATHRSESVQEQAGFWVLIPPQKSREKAAELVKLLKLAGITDLWRFTSGELAHAISLGLFRSMDRAVIRRKAVVAKGFAAEVRPRFREKSRHWLDFSFQGEPPLPAEAWAALLREYEDAKQGPRPCDKQAG</sequence>
<dbReference type="STRING" id="54398.Ga0074115_14013"/>
<feature type="region of interest" description="Disordered" evidence="1">
    <location>
        <begin position="49"/>
        <end position="147"/>
    </location>
</feature>
<dbReference type="AlphaFoldDB" id="A0A0T5Z0I1"/>
<evidence type="ECO:0000313" key="3">
    <source>
        <dbReference type="EMBL" id="KRT56331.1"/>
    </source>
</evidence>
<accession>A0A0T5Z0I1</accession>
<feature type="compositionally biased region" description="Low complexity" evidence="1">
    <location>
        <begin position="60"/>
        <end position="77"/>
    </location>
</feature>
<dbReference type="SUPFAM" id="SSF110997">
    <property type="entry name" value="Sporulation related repeat"/>
    <property type="match status" value="1"/>
</dbReference>
<dbReference type="Proteomes" id="UP000051634">
    <property type="component" value="Unassembled WGS sequence"/>
</dbReference>
<comment type="caution">
    <text evidence="3">The sequence shown here is derived from an EMBL/GenBank/DDBJ whole genome shotgun (WGS) entry which is preliminary data.</text>
</comment>
<dbReference type="GO" id="GO:0042834">
    <property type="term" value="F:peptidoglycan binding"/>
    <property type="evidence" value="ECO:0007669"/>
    <property type="project" value="InterPro"/>
</dbReference>
<dbReference type="PROSITE" id="PS51724">
    <property type="entry name" value="SPOR"/>
    <property type="match status" value="1"/>
</dbReference>
<dbReference type="EMBL" id="LMXI01000347">
    <property type="protein sequence ID" value="KRT58420.1"/>
    <property type="molecule type" value="Genomic_DNA"/>
</dbReference>
<dbReference type="Pfam" id="PF05036">
    <property type="entry name" value="SPOR"/>
    <property type="match status" value="1"/>
</dbReference>
<name>A0A0T5Z0I1_9GAMM</name>
<evidence type="ECO:0000313" key="6">
    <source>
        <dbReference type="Proteomes" id="UP000051634"/>
    </source>
</evidence>
<dbReference type="Proteomes" id="UP000051276">
    <property type="component" value="Unassembled WGS sequence"/>
</dbReference>